<dbReference type="STRING" id="75743.A0A401Q1U8"/>
<dbReference type="PROSITE" id="PS01186">
    <property type="entry name" value="EGF_2"/>
    <property type="match status" value="2"/>
</dbReference>
<dbReference type="FunFam" id="2.10.25.10:FF:000038">
    <property type="entry name" value="Fibrillin 2"/>
    <property type="match status" value="2"/>
</dbReference>
<dbReference type="InterPro" id="IPR049883">
    <property type="entry name" value="NOTCH1_EGF-like"/>
</dbReference>
<feature type="domain" description="EGF-like" evidence="6">
    <location>
        <begin position="241"/>
        <end position="281"/>
    </location>
</feature>
<evidence type="ECO:0000313" key="7">
    <source>
        <dbReference type="EMBL" id="GCB79293.1"/>
    </source>
</evidence>
<dbReference type="InterPro" id="IPR000884">
    <property type="entry name" value="TSP1_rpt"/>
</dbReference>
<gene>
    <name evidence="7" type="ORF">scyTo_0015956</name>
</gene>
<dbReference type="InterPro" id="IPR018097">
    <property type="entry name" value="EGF_Ca-bd_CS"/>
</dbReference>
<dbReference type="PROSITE" id="PS01187">
    <property type="entry name" value="EGF_CA"/>
    <property type="match status" value="1"/>
</dbReference>
<feature type="domain" description="EGF-like" evidence="6">
    <location>
        <begin position="198"/>
        <end position="240"/>
    </location>
</feature>
<keyword evidence="3" id="KW-0677">Repeat</keyword>
<dbReference type="Proteomes" id="UP000288216">
    <property type="component" value="Unassembled WGS sequence"/>
</dbReference>
<dbReference type="PRINTS" id="PR01705">
    <property type="entry name" value="TSP1REPEAT"/>
</dbReference>
<dbReference type="EMBL" id="BFAA01009337">
    <property type="protein sequence ID" value="GCB79293.1"/>
    <property type="molecule type" value="Genomic_DNA"/>
</dbReference>
<dbReference type="SMART" id="SM00209">
    <property type="entry name" value="TSP1"/>
    <property type="match status" value="3"/>
</dbReference>
<evidence type="ECO:0000256" key="1">
    <source>
        <dbReference type="ARBA" id="ARBA00022536"/>
    </source>
</evidence>
<keyword evidence="8" id="KW-1185">Reference proteome</keyword>
<evidence type="ECO:0000256" key="2">
    <source>
        <dbReference type="ARBA" id="ARBA00022729"/>
    </source>
</evidence>
<protein>
    <recommendedName>
        <fullName evidence="6">EGF-like domain-containing protein</fullName>
    </recommendedName>
</protein>
<dbReference type="Gene3D" id="2.10.25.10">
    <property type="entry name" value="Laminin"/>
    <property type="match status" value="3"/>
</dbReference>
<evidence type="ECO:0000256" key="3">
    <source>
        <dbReference type="ARBA" id="ARBA00022737"/>
    </source>
</evidence>
<dbReference type="Pfam" id="PF00090">
    <property type="entry name" value="TSP_1"/>
    <property type="match status" value="3"/>
</dbReference>
<dbReference type="SUPFAM" id="SSF57184">
    <property type="entry name" value="Growth factor receptor domain"/>
    <property type="match status" value="1"/>
</dbReference>
<keyword evidence="1 5" id="KW-0245">EGF-like domain</keyword>
<dbReference type="PANTHER" id="PTHR22906:SF21">
    <property type="entry name" value="SEMA DOMAIN-CONTAINING PROTEIN"/>
    <property type="match status" value="1"/>
</dbReference>
<proteinExistence type="predicted"/>
<dbReference type="InterPro" id="IPR000742">
    <property type="entry name" value="EGF"/>
</dbReference>
<dbReference type="InterPro" id="IPR052065">
    <property type="entry name" value="Compl_asym_regulator"/>
</dbReference>
<comment type="caution">
    <text evidence="5">Lacks conserved residue(s) required for the propagation of feature annotation.</text>
</comment>
<keyword evidence="4" id="KW-1015">Disulfide bond</keyword>
<dbReference type="GO" id="GO:0005509">
    <property type="term" value="F:calcium ion binding"/>
    <property type="evidence" value="ECO:0007669"/>
    <property type="project" value="InterPro"/>
</dbReference>
<reference evidence="7 8" key="1">
    <citation type="journal article" date="2018" name="Nat. Ecol. Evol.">
        <title>Shark genomes provide insights into elasmobranch evolution and the origin of vertebrates.</title>
        <authorList>
            <person name="Hara Y"/>
            <person name="Yamaguchi K"/>
            <person name="Onimaru K"/>
            <person name="Kadota M"/>
            <person name="Koyanagi M"/>
            <person name="Keeley SD"/>
            <person name="Tatsumi K"/>
            <person name="Tanaka K"/>
            <person name="Motone F"/>
            <person name="Kageyama Y"/>
            <person name="Nozu R"/>
            <person name="Adachi N"/>
            <person name="Nishimura O"/>
            <person name="Nakagawa R"/>
            <person name="Tanegashima C"/>
            <person name="Kiyatake I"/>
            <person name="Matsumoto R"/>
            <person name="Murakumo K"/>
            <person name="Nishida K"/>
            <person name="Terakita A"/>
            <person name="Kuratani S"/>
            <person name="Sato K"/>
            <person name="Hyodo S Kuraku.S."/>
        </authorList>
    </citation>
    <scope>NUCLEOTIDE SEQUENCE [LARGE SCALE GENOMIC DNA]</scope>
</reference>
<dbReference type="FunFam" id="2.20.100.10:FF:000002">
    <property type="entry name" value="Unc-5 netrin receptor C"/>
    <property type="match status" value="1"/>
</dbReference>
<accession>A0A401Q1U8</accession>
<dbReference type="SMART" id="SM00181">
    <property type="entry name" value="EGF"/>
    <property type="match status" value="2"/>
</dbReference>
<dbReference type="PROSITE" id="PS50026">
    <property type="entry name" value="EGF_3"/>
    <property type="match status" value="2"/>
</dbReference>
<keyword evidence="2" id="KW-0732">Signal</keyword>
<dbReference type="CDD" id="cd00054">
    <property type="entry name" value="EGF_CA"/>
    <property type="match status" value="2"/>
</dbReference>
<dbReference type="PROSITE" id="PS00010">
    <property type="entry name" value="ASX_HYDROXYL"/>
    <property type="match status" value="2"/>
</dbReference>
<dbReference type="OMA" id="RIRMCTH"/>
<sequence>MSGIVSTYCVRMNNLEIELINISEDDFYPNRFWAELETDIMKHVEQEIEPYDDAPFELLNPSRMRYYFVLDSPPIDIGEYLTGDIIQIHVAPYVAISKTAFIRWFKEPLKLSQFGENITVLGDGTEGILINGVREDEFGHTRAVVYDFTHEVPGSVAVAQRLFNIRKDITKTCFGSIRSTHGCQCNAGFEGNGVHCVDINECIQGMPFHCLPRARCINTHGSYRCQCVVGYDGDGIFSCIDIDECVQQKDICKQGALCINTLGSFQCVCQSGYFGDGIRCIATSIWSPWSPWSVCTATCGMQNKMRIRMCTHPESGMRCDGPSAELTPCDAANPCPVNGQWSEWSPWSTCTTSCLGIKSKVRICDNPPAAYGGLQCSGPAEQSTACGNSDCPVIGIWSAWTPWTPCPVSCGMNLVKRSRICNELFRGIGVADCVGSNQEERSCGFPLLEIFFYVFEIKTYLIAV</sequence>
<dbReference type="InterPro" id="IPR000152">
    <property type="entry name" value="EGF-type_Asp/Asn_hydroxyl_site"/>
</dbReference>
<organism evidence="7 8">
    <name type="scientific">Scyliorhinus torazame</name>
    <name type="common">Cloudy catshark</name>
    <name type="synonym">Catulus torazame</name>
    <dbReference type="NCBI Taxonomy" id="75743"/>
    <lineage>
        <taxon>Eukaryota</taxon>
        <taxon>Metazoa</taxon>
        <taxon>Chordata</taxon>
        <taxon>Craniata</taxon>
        <taxon>Vertebrata</taxon>
        <taxon>Chondrichthyes</taxon>
        <taxon>Elasmobranchii</taxon>
        <taxon>Galeomorphii</taxon>
        <taxon>Galeoidea</taxon>
        <taxon>Carcharhiniformes</taxon>
        <taxon>Scyliorhinidae</taxon>
        <taxon>Scyliorhinus</taxon>
    </lineage>
</organism>
<evidence type="ECO:0000256" key="5">
    <source>
        <dbReference type="PROSITE-ProRule" id="PRU00076"/>
    </source>
</evidence>
<name>A0A401Q1U8_SCYTO</name>
<dbReference type="InterPro" id="IPR001881">
    <property type="entry name" value="EGF-like_Ca-bd_dom"/>
</dbReference>
<dbReference type="SMART" id="SM00179">
    <property type="entry name" value="EGF_CA"/>
    <property type="match status" value="2"/>
</dbReference>
<evidence type="ECO:0000256" key="4">
    <source>
        <dbReference type="ARBA" id="ARBA00023157"/>
    </source>
</evidence>
<dbReference type="PANTHER" id="PTHR22906">
    <property type="entry name" value="PROPERDIN"/>
    <property type="match status" value="1"/>
</dbReference>
<dbReference type="OrthoDB" id="446173at2759"/>
<dbReference type="Gene3D" id="2.20.100.10">
    <property type="entry name" value="Thrombospondin type-1 (TSP1) repeat"/>
    <property type="match status" value="3"/>
</dbReference>
<dbReference type="InterPro" id="IPR036383">
    <property type="entry name" value="TSP1_rpt_sf"/>
</dbReference>
<comment type="caution">
    <text evidence="7">The sequence shown here is derived from an EMBL/GenBank/DDBJ whole genome shotgun (WGS) entry which is preliminary data.</text>
</comment>
<dbReference type="InterPro" id="IPR009030">
    <property type="entry name" value="Growth_fac_rcpt_cys_sf"/>
</dbReference>
<dbReference type="SUPFAM" id="SSF82895">
    <property type="entry name" value="TSP-1 type 1 repeat"/>
    <property type="match status" value="3"/>
</dbReference>
<dbReference type="Pfam" id="PF07645">
    <property type="entry name" value="EGF_CA"/>
    <property type="match status" value="2"/>
</dbReference>
<dbReference type="AlphaFoldDB" id="A0A401Q1U8"/>
<evidence type="ECO:0000313" key="8">
    <source>
        <dbReference type="Proteomes" id="UP000288216"/>
    </source>
</evidence>
<evidence type="ECO:0000259" key="6">
    <source>
        <dbReference type="PROSITE" id="PS50026"/>
    </source>
</evidence>
<dbReference type="PROSITE" id="PS50092">
    <property type="entry name" value="TSP1"/>
    <property type="match status" value="3"/>
</dbReference>